<comment type="caution">
    <text evidence="2">The sequence shown here is derived from an EMBL/GenBank/DDBJ whole genome shotgun (WGS) entry which is preliminary data.</text>
</comment>
<dbReference type="InterPro" id="IPR050587">
    <property type="entry name" value="GNT1/Glycosyltrans_8"/>
</dbReference>
<evidence type="ECO:0008006" key="4">
    <source>
        <dbReference type="Google" id="ProtNLM"/>
    </source>
</evidence>
<evidence type="ECO:0000313" key="3">
    <source>
        <dbReference type="Proteomes" id="UP000230605"/>
    </source>
</evidence>
<protein>
    <recommendedName>
        <fullName evidence="4">Nucleotide-diphospho-sugar transferase</fullName>
    </recommendedName>
</protein>
<dbReference type="PANTHER" id="PTHR11183">
    <property type="entry name" value="GLYCOGENIN SUBFAMILY MEMBER"/>
    <property type="match status" value="1"/>
</dbReference>
<dbReference type="InterPro" id="IPR002495">
    <property type="entry name" value="Glyco_trans_8"/>
</dbReference>
<reference evidence="2 3" key="1">
    <citation type="submission" date="2015-10" db="EMBL/GenBank/DDBJ databases">
        <title>The cercosporin biosynthetic gene cluster was horizontally transferred to several fungal lineages and shown to be expanded in Cercospora beticola based on microsynteny with recipient genomes.</title>
        <authorList>
            <person name="De Jonge R."/>
            <person name="Ebert M.K."/>
            <person name="Suttle J.C."/>
            <person name="Jurick Ii W.M."/>
            <person name="Secor G.A."/>
            <person name="Thomma B.P."/>
            <person name="Van De Peer Y."/>
            <person name="Bolton M.D."/>
        </authorList>
    </citation>
    <scope>NUCLEOTIDE SEQUENCE [LARGE SCALE GENOMIC DNA]</scope>
    <source>
        <strain evidence="2 3">09-40</strain>
    </source>
</reference>
<gene>
    <name evidence="2" type="ORF">CB0940_09546</name>
</gene>
<dbReference type="InterPro" id="IPR029044">
    <property type="entry name" value="Nucleotide-diphossugar_trans"/>
</dbReference>
<dbReference type="Proteomes" id="UP000230605">
    <property type="component" value="Chromosome 7"/>
</dbReference>
<dbReference type="EMBL" id="LKMD01000106">
    <property type="protein sequence ID" value="PIA91550.1"/>
    <property type="molecule type" value="Genomic_DNA"/>
</dbReference>
<evidence type="ECO:0000256" key="1">
    <source>
        <dbReference type="SAM" id="MobiDB-lite"/>
    </source>
</evidence>
<accession>A0A2G5HG79</accession>
<name>A0A2G5HG79_CERBT</name>
<proteinExistence type="predicted"/>
<feature type="region of interest" description="Disordered" evidence="1">
    <location>
        <begin position="20"/>
        <end position="53"/>
    </location>
</feature>
<dbReference type="OrthoDB" id="2014201at2759"/>
<dbReference type="GO" id="GO:0016757">
    <property type="term" value="F:glycosyltransferase activity"/>
    <property type="evidence" value="ECO:0007669"/>
    <property type="project" value="InterPro"/>
</dbReference>
<dbReference type="Pfam" id="PF01501">
    <property type="entry name" value="Glyco_transf_8"/>
    <property type="match status" value="1"/>
</dbReference>
<organism evidence="2 3">
    <name type="scientific">Cercospora beticola</name>
    <name type="common">Sugarbeet leaf spot fungus</name>
    <dbReference type="NCBI Taxonomy" id="122368"/>
    <lineage>
        <taxon>Eukaryota</taxon>
        <taxon>Fungi</taxon>
        <taxon>Dikarya</taxon>
        <taxon>Ascomycota</taxon>
        <taxon>Pezizomycotina</taxon>
        <taxon>Dothideomycetes</taxon>
        <taxon>Dothideomycetidae</taxon>
        <taxon>Mycosphaerellales</taxon>
        <taxon>Mycosphaerellaceae</taxon>
        <taxon>Cercospora</taxon>
    </lineage>
</organism>
<evidence type="ECO:0000313" key="2">
    <source>
        <dbReference type="EMBL" id="PIA91550.1"/>
    </source>
</evidence>
<feature type="compositionally biased region" description="Polar residues" evidence="1">
    <location>
        <begin position="44"/>
        <end position="53"/>
    </location>
</feature>
<sequence length="575" mass="65892">MLGTCCYCARRVTSRAAQDSFVFSPSPSPTHHYRHNHHHHDHPLNTTDSSPSSSVARALRKHAGEMTATNFYSRFTSFRPPRGTPLTLDLCVALDDLELSAPVDSAEADEQDQETTALLTWGTRLPNRYSDAFESAWPEMSVAAHADQFKIDLRSLDFDLHCNDQIYNGDDALRRAHQMISNYKVMNKSFGDKQPSFAYATLITNASYLPGVICLLHSLRKSGGKFPLVVLYTKNLTAYAVAALQIEEKDPSNFLELYCIDPLLPPGHHNLNVADARFADTWTKLRVFQLYKRFTTVAYLDADMIMSENDNIDYIFEYARFLPKNTIAAVHDCVCSQPEYGPKKCLFSQQQHITADYAHITARQGDTGPETLFNSGMFLFHPTKKLWDALIYYFNNSTRLGEFRFPDQDFLVTFFKYRFTGIPWQWNAVKTMAQRHSNVFDTDRVCLTHFIVDKPWAKRVDADSPGTHSPLHATWWAVYDDWRTKKEQKRERKMWELVNIVAKHTGDRNGVRPIDGVPKHVWEGKLPLDMFTVVGLDDLTPFRGYGPTYWPVVVGELLAEVEEMEEEDEEALKKF</sequence>
<dbReference type="Gene3D" id="3.90.550.10">
    <property type="entry name" value="Spore Coat Polysaccharide Biosynthesis Protein SpsA, Chain A"/>
    <property type="match status" value="1"/>
</dbReference>
<dbReference type="AlphaFoldDB" id="A0A2G5HG79"/>
<feature type="compositionally biased region" description="Basic residues" evidence="1">
    <location>
        <begin position="31"/>
        <end position="41"/>
    </location>
</feature>
<dbReference type="SUPFAM" id="SSF53448">
    <property type="entry name" value="Nucleotide-diphospho-sugar transferases"/>
    <property type="match status" value="1"/>
</dbReference>